<keyword evidence="3" id="KW-1185">Reference proteome</keyword>
<dbReference type="Pfam" id="PF04715">
    <property type="entry name" value="Anth_synt_I_N"/>
    <property type="match status" value="1"/>
</dbReference>
<proteinExistence type="predicted"/>
<dbReference type="OrthoDB" id="1680390at2759"/>
<dbReference type="AlphaFoldDB" id="A0A8S0SV62"/>
<reference evidence="2 3" key="1">
    <citation type="submission" date="2019-12" db="EMBL/GenBank/DDBJ databases">
        <authorList>
            <person name="Alioto T."/>
            <person name="Alioto T."/>
            <person name="Gomez Garrido J."/>
        </authorList>
    </citation>
    <scope>NUCLEOTIDE SEQUENCE [LARGE SCALE GENOMIC DNA]</scope>
</reference>
<sequence length="180" mass="20217">MQASTVSHRPSPVNNRLSLLTGISCRRRSSSFVLFGFRTFQCCSVQSPSSVLDEKRFIEATKNGNLIPLCEIIFSDQLTPVLAYRCLVKEDDLGAPSFLFESVKPGYRTTTVGRYSIVGAQPTMEIVAKENKVTVLDHEGGTTFEKFVEDPMMVPRSISEDWRPQLIEELPDAFCGEIWM</sequence>
<protein>
    <submittedName>
        <fullName evidence="2">Anthranilate synthase alpha subunit 1, chloroplastic-like</fullName>
    </submittedName>
</protein>
<dbReference type="Proteomes" id="UP000594638">
    <property type="component" value="Unassembled WGS sequence"/>
</dbReference>
<comment type="caution">
    <text evidence="2">The sequence shown here is derived from an EMBL/GenBank/DDBJ whole genome shotgun (WGS) entry which is preliminary data.</text>
</comment>
<dbReference type="InterPro" id="IPR005801">
    <property type="entry name" value="ADC_synthase"/>
</dbReference>
<gene>
    <name evidence="2" type="ORF">OLEA9_A016522</name>
</gene>
<dbReference type="InterPro" id="IPR019999">
    <property type="entry name" value="Anth_synth_I-like"/>
</dbReference>
<accession>A0A8S0SV62</accession>
<organism evidence="2 3">
    <name type="scientific">Olea europaea subsp. europaea</name>
    <dbReference type="NCBI Taxonomy" id="158383"/>
    <lineage>
        <taxon>Eukaryota</taxon>
        <taxon>Viridiplantae</taxon>
        <taxon>Streptophyta</taxon>
        <taxon>Embryophyta</taxon>
        <taxon>Tracheophyta</taxon>
        <taxon>Spermatophyta</taxon>
        <taxon>Magnoliopsida</taxon>
        <taxon>eudicotyledons</taxon>
        <taxon>Gunneridae</taxon>
        <taxon>Pentapetalae</taxon>
        <taxon>asterids</taxon>
        <taxon>lamiids</taxon>
        <taxon>Lamiales</taxon>
        <taxon>Oleaceae</taxon>
        <taxon>Oleeae</taxon>
        <taxon>Olea</taxon>
    </lineage>
</organism>
<evidence type="ECO:0000259" key="1">
    <source>
        <dbReference type="Pfam" id="PF04715"/>
    </source>
</evidence>
<dbReference type="InterPro" id="IPR006805">
    <property type="entry name" value="Anth_synth_I_N"/>
</dbReference>
<dbReference type="PANTHER" id="PTHR11236">
    <property type="entry name" value="AMINOBENZOATE/ANTHRANILATE SYNTHASE"/>
    <property type="match status" value="1"/>
</dbReference>
<dbReference type="SUPFAM" id="SSF56322">
    <property type="entry name" value="ADC synthase"/>
    <property type="match status" value="1"/>
</dbReference>
<evidence type="ECO:0000313" key="3">
    <source>
        <dbReference type="Proteomes" id="UP000594638"/>
    </source>
</evidence>
<dbReference type="GO" id="GO:0000162">
    <property type="term" value="P:L-tryptophan biosynthetic process"/>
    <property type="evidence" value="ECO:0007669"/>
    <property type="project" value="TreeGrafter"/>
</dbReference>
<dbReference type="EMBL" id="CACTIH010005526">
    <property type="protein sequence ID" value="CAA2996450.1"/>
    <property type="molecule type" value="Genomic_DNA"/>
</dbReference>
<dbReference type="Gramene" id="OE9A016522T1">
    <property type="protein sequence ID" value="OE9A016522C1"/>
    <property type="gene ID" value="OE9A016522"/>
</dbReference>
<name>A0A8S0SV62_OLEEU</name>
<feature type="domain" description="Anthranilate synthase component I N-terminal" evidence="1">
    <location>
        <begin position="76"/>
        <end position="161"/>
    </location>
</feature>
<dbReference type="PANTHER" id="PTHR11236:SF33">
    <property type="entry name" value="ANTHRANILATE SYNTHASE ALPHA SUBUNIT 1, CHLOROPLASTIC-RELATED"/>
    <property type="match status" value="1"/>
</dbReference>
<evidence type="ECO:0000313" key="2">
    <source>
        <dbReference type="EMBL" id="CAA2996450.1"/>
    </source>
</evidence>
<dbReference type="Gene3D" id="3.60.120.10">
    <property type="entry name" value="Anthranilate synthase"/>
    <property type="match status" value="1"/>
</dbReference>